<accession>A0ABS8KK45</accession>
<feature type="compositionally biased region" description="Basic and acidic residues" evidence="1">
    <location>
        <begin position="50"/>
        <end position="64"/>
    </location>
</feature>
<organism evidence="2 3">
    <name type="scientific">Paraburkholderia translucens</name>
    <dbReference type="NCBI Taxonomy" id="2886945"/>
    <lineage>
        <taxon>Bacteria</taxon>
        <taxon>Pseudomonadati</taxon>
        <taxon>Pseudomonadota</taxon>
        <taxon>Betaproteobacteria</taxon>
        <taxon>Burkholderiales</taxon>
        <taxon>Burkholderiaceae</taxon>
        <taxon>Paraburkholderia</taxon>
    </lineage>
</organism>
<feature type="compositionally biased region" description="Basic and acidic residues" evidence="1">
    <location>
        <begin position="80"/>
        <end position="100"/>
    </location>
</feature>
<evidence type="ECO:0000256" key="1">
    <source>
        <dbReference type="SAM" id="MobiDB-lite"/>
    </source>
</evidence>
<name>A0ABS8KK45_9BURK</name>
<keyword evidence="3" id="KW-1185">Reference proteome</keyword>
<evidence type="ECO:0000313" key="2">
    <source>
        <dbReference type="EMBL" id="MCC8405146.1"/>
    </source>
</evidence>
<sequence length="100" mass="11091">MIEEIGQALCRKRGADAARTCQNGFGQKEHANRDSRVIRSTDAQQYDAARAVKDGQHDADKDSSTHNGFMGQPQPGRTDGANREQHRDEVPTRSSPEEKL</sequence>
<feature type="region of interest" description="Disordered" evidence="1">
    <location>
        <begin position="50"/>
        <end position="100"/>
    </location>
</feature>
<dbReference type="EMBL" id="JAJITC010000017">
    <property type="protein sequence ID" value="MCC8405146.1"/>
    <property type="molecule type" value="Genomic_DNA"/>
</dbReference>
<gene>
    <name evidence="2" type="ORF">LJ655_25260</name>
</gene>
<evidence type="ECO:0000313" key="3">
    <source>
        <dbReference type="Proteomes" id="UP001430614"/>
    </source>
</evidence>
<dbReference type="RefSeq" id="WP_230563927.1">
    <property type="nucleotide sequence ID" value="NZ_JAJITC010000017.1"/>
</dbReference>
<reference evidence="2 3" key="1">
    <citation type="submission" date="2021-11" db="EMBL/GenBank/DDBJ databases">
        <authorList>
            <person name="Oh E.-T."/>
            <person name="Kim S.-B."/>
        </authorList>
    </citation>
    <scope>NUCLEOTIDE SEQUENCE [LARGE SCALE GENOMIC DNA]</scope>
    <source>
        <strain evidence="2 3">MMS20-SJTN17</strain>
    </source>
</reference>
<protein>
    <submittedName>
        <fullName evidence="2">Uncharacterized protein</fullName>
    </submittedName>
</protein>
<dbReference type="Proteomes" id="UP001430614">
    <property type="component" value="Unassembled WGS sequence"/>
</dbReference>
<proteinExistence type="predicted"/>
<comment type="caution">
    <text evidence="2">The sequence shown here is derived from an EMBL/GenBank/DDBJ whole genome shotgun (WGS) entry which is preliminary data.</text>
</comment>